<feature type="domain" description="Profilin fold" evidence="1">
    <location>
        <begin position="17"/>
        <end position="111"/>
    </location>
</feature>
<name>M1XRM3_NATM8</name>
<organism evidence="2 3">
    <name type="scientific">Natronomonas moolapensis (strain DSM 18674 / CECT 7526 / JCM 14361 / 8.8.11)</name>
    <dbReference type="NCBI Taxonomy" id="268739"/>
    <lineage>
        <taxon>Archaea</taxon>
        <taxon>Methanobacteriati</taxon>
        <taxon>Methanobacteriota</taxon>
        <taxon>Stenosarchaea group</taxon>
        <taxon>Halobacteria</taxon>
        <taxon>Halobacteriales</taxon>
        <taxon>Natronomonadaceae</taxon>
        <taxon>Natronomonas</taxon>
    </lineage>
</organism>
<dbReference type="STRING" id="268739.Nmlp_2766"/>
<dbReference type="HOGENOM" id="CLU_1140594_0_0_2"/>
<dbReference type="eggNOG" id="arCOG08116">
    <property type="taxonomic scope" value="Archaea"/>
</dbReference>
<keyword evidence="3" id="KW-1185">Reference proteome</keyword>
<gene>
    <name evidence="2" type="ordered locus">Nmlp_2766</name>
</gene>
<accession>M1XRM3</accession>
<dbReference type="EMBL" id="HF582854">
    <property type="protein sequence ID" value="CCQ36919.1"/>
    <property type="molecule type" value="Genomic_DNA"/>
</dbReference>
<evidence type="ECO:0000313" key="3">
    <source>
        <dbReference type="Proteomes" id="UP000011867"/>
    </source>
</evidence>
<dbReference type="InterPro" id="IPR058872">
    <property type="entry name" value="Halo_prof"/>
</dbReference>
<proteinExistence type="predicted"/>
<dbReference type="GeneID" id="14652782"/>
<evidence type="ECO:0000313" key="2">
    <source>
        <dbReference type="EMBL" id="CCQ36919.1"/>
    </source>
</evidence>
<dbReference type="KEGG" id="nmo:Nmlp_2766"/>
<protein>
    <recommendedName>
        <fullName evidence="1">Profilin fold domain-containing protein</fullName>
    </recommendedName>
</protein>
<dbReference type="Proteomes" id="UP000011867">
    <property type="component" value="Chromosome"/>
</dbReference>
<feature type="domain" description="Profilin fold" evidence="1">
    <location>
        <begin position="136"/>
        <end position="228"/>
    </location>
</feature>
<dbReference type="OrthoDB" id="200571at2157"/>
<evidence type="ECO:0000259" key="1">
    <source>
        <dbReference type="Pfam" id="PF26420"/>
    </source>
</evidence>
<reference evidence="2 3" key="1">
    <citation type="journal article" date="2013" name="Genome Announc.">
        <title>Genome of the haloarchaeon Natronomonas moolapensis, a neutrophilic member of a previously haloalkaliphilic genus.</title>
        <authorList>
            <person name="Dyall-Smith M.L."/>
            <person name="Pfeiffer F."/>
            <person name="Oberwinkler T."/>
            <person name="Klee K."/>
            <person name="Rampp M."/>
            <person name="Palm P."/>
            <person name="Gross K."/>
            <person name="Schuster S.C."/>
            <person name="Oesterhelt D."/>
        </authorList>
    </citation>
    <scope>NUCLEOTIDE SEQUENCE [LARGE SCALE GENOMIC DNA]</scope>
    <source>
        <strain evidence="3">DSM 18674 / JCM 14361 / 8.8.11</strain>
    </source>
</reference>
<sequence>MTHLSELDLDTADVSALTDRREAVLAAVREHAGRIACGVARIEGGSYGRRAFSTDRGEWTVKYEAGELEFLLYEPRGGGETYVVSTQSPADPESLARALEDYGAFVAAYNDYVDSLEGVLDGVDSGFPAIESAESIVAERDRIVDRIESCCGRMAGELHRHEGSDYGTFTARVDGTRWELKRERDAVSYLRVGGSGGVYLLSQYGPPAATDVREYAPRFGGFVSAYNDHVSGLALDIEQTEL</sequence>
<dbReference type="AlphaFoldDB" id="M1XRM3"/>
<dbReference type="RefSeq" id="WP_015409685.1">
    <property type="nucleotide sequence ID" value="NC_020388.1"/>
</dbReference>
<dbReference type="Pfam" id="PF26420">
    <property type="entry name" value="Halo_prof"/>
    <property type="match status" value="2"/>
</dbReference>